<sequence length="513" mass="59406">MFDLMESDATLLLDDFPRPQTRITESLSLIEHTLEWYDHISCAFLLYEDPREALEKISTLRESYNNKSEWRHTILTPLFHCNKEDGLNSNMSEKLTEVLLVVKHYGLLNILEIAVNSTVHIDQLRLKLFDFIDEMNEEQAKKWVEQMTSERGFPKNDPSWCLEMHCLKWIAEGKISRHEDLSNLLTKPVTESSSLEKLKVDIPLPLATAIEAKFPLQPEVSPAGPSKFEISYGLCIIINQMRFYVDQDLPQPRTRGNLTFRYGSDADRDKLSETFRMLGHDVEIYENLSKNELLTTMENISKYDFRQYDSLVVCFLTHGDKGIIFTADSIPISLDLIKSYFDGDRCPHLLEKPKLFFLQACQGQENQKRICYDDIQHDSVVRPAVSNFFEAWATVPGFLSYRSTHKGAVFVGELCHVLQKYAHKEPYGLLDLMTVVNDRVSRWETPGFRVQMPCIVSCLTRGIRFKRNEKKLVEAVVDQLERELMNLAIMSATRYMWKTDPATLQKTMNTWSS</sequence>
<dbReference type="OrthoDB" id="6097640at2759"/>
<dbReference type="GO" id="GO:0006508">
    <property type="term" value="P:proteolysis"/>
    <property type="evidence" value="ECO:0007669"/>
    <property type="project" value="InterPro"/>
</dbReference>
<gene>
    <name evidence="4" type="ORF">APZ42_016000</name>
</gene>
<dbReference type="PROSITE" id="PS01122">
    <property type="entry name" value="CASPASE_CYS"/>
    <property type="match status" value="1"/>
</dbReference>
<dbReference type="PANTHER" id="PTHR48169">
    <property type="entry name" value="DED DOMAIN-CONTAINING PROTEIN"/>
    <property type="match status" value="1"/>
</dbReference>
<dbReference type="AlphaFoldDB" id="A0A0P6BWB8"/>
<name>A0A0P6BWB8_9CRUS</name>
<dbReference type="Pfam" id="PF00656">
    <property type="entry name" value="Peptidase_C14"/>
    <property type="match status" value="1"/>
</dbReference>
<dbReference type="STRING" id="35525.A0A0P6BWB8"/>
<dbReference type="SMART" id="SM00115">
    <property type="entry name" value="CASc"/>
    <property type="match status" value="1"/>
</dbReference>
<protein>
    <submittedName>
        <fullName evidence="4">Putative Inactive caspase-12</fullName>
    </submittedName>
</protein>
<dbReference type="InterPro" id="IPR056259">
    <property type="entry name" value="Dredd_N"/>
</dbReference>
<proteinExistence type="inferred from homology"/>
<comment type="caution">
    <text evidence="4">The sequence shown here is derived from an EMBL/GenBank/DDBJ whole genome shotgun (WGS) entry which is preliminary data.</text>
</comment>
<dbReference type="InterPro" id="IPR033139">
    <property type="entry name" value="Caspase_cys_AS"/>
</dbReference>
<evidence type="ECO:0000313" key="5">
    <source>
        <dbReference type="Proteomes" id="UP000076858"/>
    </source>
</evidence>
<dbReference type="PRINTS" id="PR00376">
    <property type="entry name" value="IL1BCENZYME"/>
</dbReference>
<comment type="similarity">
    <text evidence="1 3">Belongs to the peptidase C14A family.</text>
</comment>
<dbReference type="GO" id="GO:0051604">
    <property type="term" value="P:protein maturation"/>
    <property type="evidence" value="ECO:0007669"/>
    <property type="project" value="UniProtKB-ARBA"/>
</dbReference>
<dbReference type="GO" id="GO:0043067">
    <property type="term" value="P:regulation of programmed cell death"/>
    <property type="evidence" value="ECO:0007669"/>
    <property type="project" value="UniProtKB-ARBA"/>
</dbReference>
<dbReference type="InterPro" id="IPR015917">
    <property type="entry name" value="Pept_C14A"/>
</dbReference>
<dbReference type="InterPro" id="IPR002138">
    <property type="entry name" value="Pept_C14_p10"/>
</dbReference>
<dbReference type="SUPFAM" id="SSF52129">
    <property type="entry name" value="Caspase-like"/>
    <property type="match status" value="1"/>
</dbReference>
<evidence type="ECO:0000313" key="4">
    <source>
        <dbReference type="EMBL" id="KZS18010.1"/>
    </source>
</evidence>
<dbReference type="InterPro" id="IPR001309">
    <property type="entry name" value="Pept_C14_p20"/>
</dbReference>
<dbReference type="InterPro" id="IPR029030">
    <property type="entry name" value="Caspase-like_dom_sf"/>
</dbReference>
<dbReference type="GO" id="GO:0005737">
    <property type="term" value="C:cytoplasm"/>
    <property type="evidence" value="ECO:0007669"/>
    <property type="project" value="UniProtKB-ARBA"/>
</dbReference>
<organism evidence="4 5">
    <name type="scientific">Daphnia magna</name>
    <dbReference type="NCBI Taxonomy" id="35525"/>
    <lineage>
        <taxon>Eukaryota</taxon>
        <taxon>Metazoa</taxon>
        <taxon>Ecdysozoa</taxon>
        <taxon>Arthropoda</taxon>
        <taxon>Crustacea</taxon>
        <taxon>Branchiopoda</taxon>
        <taxon>Diplostraca</taxon>
        <taxon>Cladocera</taxon>
        <taxon>Anomopoda</taxon>
        <taxon>Daphniidae</taxon>
        <taxon>Daphnia</taxon>
    </lineage>
</organism>
<evidence type="ECO:0000256" key="2">
    <source>
        <dbReference type="ARBA" id="ARBA00022703"/>
    </source>
</evidence>
<evidence type="ECO:0000256" key="1">
    <source>
        <dbReference type="ARBA" id="ARBA00010134"/>
    </source>
</evidence>
<accession>A0A0P6BWB8</accession>
<keyword evidence="2" id="KW-0053">Apoptosis</keyword>
<dbReference type="EMBL" id="LRGB01000568">
    <property type="protein sequence ID" value="KZS18010.1"/>
    <property type="molecule type" value="Genomic_DNA"/>
</dbReference>
<reference evidence="4 5" key="1">
    <citation type="submission" date="2016-03" db="EMBL/GenBank/DDBJ databases">
        <title>EvidentialGene: Evidence-directed Construction of Genes on Genomes.</title>
        <authorList>
            <person name="Gilbert D.G."/>
            <person name="Choi J.-H."/>
            <person name="Mockaitis K."/>
            <person name="Colbourne J."/>
            <person name="Pfrender M."/>
        </authorList>
    </citation>
    <scope>NUCLEOTIDE SEQUENCE [LARGE SCALE GENOMIC DNA]</scope>
    <source>
        <strain evidence="4 5">Xinb3</strain>
        <tissue evidence="4">Complete organism</tissue>
    </source>
</reference>
<dbReference type="InterPro" id="IPR011600">
    <property type="entry name" value="Pept_C14_caspase"/>
</dbReference>
<dbReference type="GO" id="GO:0004197">
    <property type="term" value="F:cysteine-type endopeptidase activity"/>
    <property type="evidence" value="ECO:0007669"/>
    <property type="project" value="InterPro"/>
</dbReference>
<dbReference type="Pfam" id="PF23725">
    <property type="entry name" value="Dredd_N"/>
    <property type="match status" value="1"/>
</dbReference>
<dbReference type="GO" id="GO:0006915">
    <property type="term" value="P:apoptotic process"/>
    <property type="evidence" value="ECO:0007669"/>
    <property type="project" value="UniProtKB-KW"/>
</dbReference>
<dbReference type="Gene3D" id="3.40.50.1460">
    <property type="match status" value="1"/>
</dbReference>
<evidence type="ECO:0000256" key="3">
    <source>
        <dbReference type="RuleBase" id="RU003971"/>
    </source>
</evidence>
<dbReference type="PROSITE" id="PS50207">
    <property type="entry name" value="CASPASE_P10"/>
    <property type="match status" value="1"/>
</dbReference>
<dbReference type="PROSITE" id="PS50208">
    <property type="entry name" value="CASPASE_P20"/>
    <property type="match status" value="1"/>
</dbReference>
<dbReference type="CDD" id="cd00032">
    <property type="entry name" value="CASc"/>
    <property type="match status" value="1"/>
</dbReference>
<dbReference type="PANTHER" id="PTHR48169:SF7">
    <property type="entry name" value="CASPASE 10"/>
    <property type="match status" value="1"/>
</dbReference>
<dbReference type="Proteomes" id="UP000076858">
    <property type="component" value="Unassembled WGS sequence"/>
</dbReference>
<keyword evidence="5" id="KW-1185">Reference proteome</keyword>